<dbReference type="OrthoDB" id="2795102at2"/>
<protein>
    <recommendedName>
        <fullName evidence="3">Chitooligosaccharide deacetylase</fullName>
    </recommendedName>
    <alternativeName>
        <fullName evidence="5">Nodulation protein B</fullName>
    </alternativeName>
</protein>
<comment type="function">
    <text evidence="1">Is involved in generating a small heat-stable compound (Nod), an acylated oligomer of N-acetylglucosamine, that stimulates mitosis in various plant protoplasts.</text>
</comment>
<dbReference type="AlphaFoldDB" id="A0A8E0TSA6"/>
<keyword evidence="8" id="KW-1185">Reference proteome</keyword>
<evidence type="ECO:0000256" key="4">
    <source>
        <dbReference type="ARBA" id="ARBA00022729"/>
    </source>
</evidence>
<evidence type="ECO:0000256" key="1">
    <source>
        <dbReference type="ARBA" id="ARBA00003236"/>
    </source>
</evidence>
<dbReference type="Pfam" id="PF01522">
    <property type="entry name" value="Polysacc_deac_1"/>
    <property type="match status" value="1"/>
</dbReference>
<evidence type="ECO:0000256" key="5">
    <source>
        <dbReference type="ARBA" id="ARBA00032976"/>
    </source>
</evidence>
<comment type="similarity">
    <text evidence="2">Belongs to the polysaccharide deacetylase family.</text>
</comment>
<dbReference type="RefSeq" id="WP_021698401.1">
    <property type="nucleotide sequence ID" value="NZ_BATC01000064.1"/>
</dbReference>
<feature type="domain" description="NodB homology" evidence="6">
    <location>
        <begin position="39"/>
        <end position="250"/>
    </location>
</feature>
<keyword evidence="4" id="KW-0732">Signal</keyword>
<dbReference type="Proteomes" id="UP000016569">
    <property type="component" value="Unassembled WGS sequence"/>
</dbReference>
<dbReference type="GO" id="GO:0005975">
    <property type="term" value="P:carbohydrate metabolic process"/>
    <property type="evidence" value="ECO:0007669"/>
    <property type="project" value="InterPro"/>
</dbReference>
<sequence length="250" mass="26732">MQQPQAQPYNADSSLFGKVRRRVVRLMHRRPARLSHTGPVVSFTFDDVPISGAEAGAAILEKAGARGTYYVCAGLFDQPGDMGRYANTAEIARLAEAGHEIACHTHSHLDCGLADEAAIGADADRNAGALTAFGARPRHFAYPYGEVSPQAKKALKARYSSLRAVHSGTVRDGSDLNQLPAVGIEGEDGEAEAMRWIDRAVDQGAWVILYTHDVRDNPSKYGCTPAALARIVAHAQARGAAIRTVGEVLS</sequence>
<evidence type="ECO:0000313" key="8">
    <source>
        <dbReference type="Proteomes" id="UP000016569"/>
    </source>
</evidence>
<dbReference type="PROSITE" id="PS51677">
    <property type="entry name" value="NODB"/>
    <property type="match status" value="1"/>
</dbReference>
<gene>
    <name evidence="7" type="ORF">MBEBAB_2557</name>
</gene>
<dbReference type="CDD" id="cd10967">
    <property type="entry name" value="CE4_GLA_like_6s"/>
    <property type="match status" value="1"/>
</dbReference>
<dbReference type="InterPro" id="IPR002509">
    <property type="entry name" value="NODB_dom"/>
</dbReference>
<comment type="caution">
    <text evidence="7">The sequence shown here is derived from an EMBL/GenBank/DDBJ whole genome shotgun (WGS) entry which is preliminary data.</text>
</comment>
<accession>A0A8E0TSA6</accession>
<evidence type="ECO:0000313" key="7">
    <source>
        <dbReference type="EMBL" id="GAD60307.1"/>
    </source>
</evidence>
<dbReference type="PANTHER" id="PTHR34216:SF11">
    <property type="entry name" value="CHITOOLIGOSACCHARIDE DEACETYLASE"/>
    <property type="match status" value="1"/>
</dbReference>
<name>A0A8E0TSA6_9CAUL</name>
<evidence type="ECO:0000256" key="2">
    <source>
        <dbReference type="ARBA" id="ARBA00010973"/>
    </source>
</evidence>
<dbReference type="GO" id="GO:0016810">
    <property type="term" value="F:hydrolase activity, acting on carbon-nitrogen (but not peptide) bonds"/>
    <property type="evidence" value="ECO:0007669"/>
    <property type="project" value="InterPro"/>
</dbReference>
<dbReference type="EMBL" id="BATC01000064">
    <property type="protein sequence ID" value="GAD60307.1"/>
    <property type="molecule type" value="Genomic_DNA"/>
</dbReference>
<reference evidence="8" key="1">
    <citation type="journal article" date="2013" name="Genome Announc.">
        <title>Draft Genome Sequence of the Dimorphic Prosthecate Bacterium Brevundimonas abyssalis TAR-001T.</title>
        <authorList>
            <person name="Tsubouchi T."/>
            <person name="Nishi S."/>
            <person name="Usui K."/>
            <person name="Shimane Y."/>
            <person name="Takaki Y."/>
            <person name="Maruyama T."/>
            <person name="Hatada Y."/>
        </authorList>
    </citation>
    <scope>NUCLEOTIDE SEQUENCE [LARGE SCALE GENOMIC DNA]</scope>
    <source>
        <strain evidence="8">TAR-001</strain>
    </source>
</reference>
<evidence type="ECO:0000259" key="6">
    <source>
        <dbReference type="PROSITE" id="PS51677"/>
    </source>
</evidence>
<proteinExistence type="inferred from homology"/>
<dbReference type="InterPro" id="IPR011330">
    <property type="entry name" value="Glyco_hydro/deAcase_b/a-brl"/>
</dbReference>
<organism evidence="7 8">
    <name type="scientific">Brevundimonas abyssalis TAR-001</name>
    <dbReference type="NCBI Taxonomy" id="1391729"/>
    <lineage>
        <taxon>Bacteria</taxon>
        <taxon>Pseudomonadati</taxon>
        <taxon>Pseudomonadota</taxon>
        <taxon>Alphaproteobacteria</taxon>
        <taxon>Caulobacterales</taxon>
        <taxon>Caulobacteraceae</taxon>
        <taxon>Brevundimonas</taxon>
    </lineage>
</organism>
<dbReference type="InterPro" id="IPR051398">
    <property type="entry name" value="Polysacch_Deacetylase"/>
</dbReference>
<dbReference type="SUPFAM" id="SSF88713">
    <property type="entry name" value="Glycoside hydrolase/deacetylase"/>
    <property type="match status" value="1"/>
</dbReference>
<dbReference type="PANTHER" id="PTHR34216">
    <property type="match status" value="1"/>
</dbReference>
<evidence type="ECO:0000256" key="3">
    <source>
        <dbReference type="ARBA" id="ARBA00020071"/>
    </source>
</evidence>
<dbReference type="Gene3D" id="3.20.20.370">
    <property type="entry name" value="Glycoside hydrolase/deacetylase"/>
    <property type="match status" value="1"/>
</dbReference>